<feature type="compositionally biased region" description="Low complexity" evidence="2">
    <location>
        <begin position="471"/>
        <end position="487"/>
    </location>
</feature>
<comment type="caution">
    <text evidence="4">The sequence shown here is derived from an EMBL/GenBank/DDBJ whole genome shotgun (WGS) entry which is preliminary data.</text>
</comment>
<dbReference type="KEGG" id="salb:XNR_3099"/>
<evidence type="ECO:0000256" key="2">
    <source>
        <dbReference type="SAM" id="MobiDB-lite"/>
    </source>
</evidence>
<keyword evidence="3" id="KW-0472">Membrane</keyword>
<feature type="compositionally biased region" description="Basic and acidic residues" evidence="2">
    <location>
        <begin position="14"/>
        <end position="24"/>
    </location>
</feature>
<keyword evidence="3" id="KW-0812">Transmembrane</keyword>
<dbReference type="PANTHER" id="PTHR33392">
    <property type="entry name" value="POLYISOPRENYL-TEICHOIC ACID--PEPTIDOGLYCAN TEICHOIC ACID TRANSFERASE TAGU"/>
    <property type="match status" value="1"/>
</dbReference>
<feature type="transmembrane region" description="Helical" evidence="3">
    <location>
        <begin position="38"/>
        <end position="58"/>
    </location>
</feature>
<feature type="region of interest" description="Disordered" evidence="2">
    <location>
        <begin position="1"/>
        <end position="31"/>
    </location>
</feature>
<proteinExistence type="inferred from homology"/>
<dbReference type="Pfam" id="PF03816">
    <property type="entry name" value="LytR_cpsA_psr"/>
    <property type="match status" value="1"/>
</dbReference>
<name>A0A126Y484_9ACTN</name>
<protein>
    <submittedName>
        <fullName evidence="4">LytR family transcriptional regulator</fullName>
    </submittedName>
</protein>
<feature type="compositionally biased region" description="Acidic residues" evidence="2">
    <location>
        <begin position="505"/>
        <end position="514"/>
    </location>
</feature>
<dbReference type="RefSeq" id="WP_008416069.1">
    <property type="nucleotide sequence ID" value="NC_020990.1"/>
</dbReference>
<feature type="region of interest" description="Disordered" evidence="2">
    <location>
        <begin position="360"/>
        <end position="392"/>
    </location>
</feature>
<accession>A0A0X3WVK4</accession>
<reference evidence="4 5" key="1">
    <citation type="submission" date="2017-12" db="EMBL/GenBank/DDBJ databases">
        <title>Population genomics insights into the ecological differentiation and adaptive evolution in streptomycetes.</title>
        <authorList>
            <person name="Li Y."/>
            <person name="Huang Y."/>
        </authorList>
    </citation>
    <scope>NUCLEOTIDE SEQUENCE [LARGE SCALE GENOMIC DNA]</scope>
    <source>
        <strain evidence="4 5">NBRC 100770</strain>
    </source>
</reference>
<dbReference type="AlphaFoldDB" id="A0A126Y484"/>
<dbReference type="EMBL" id="PKLL01000019">
    <property type="protein sequence ID" value="RZE21841.1"/>
    <property type="molecule type" value="Genomic_DNA"/>
</dbReference>
<evidence type="ECO:0000313" key="5">
    <source>
        <dbReference type="Proteomes" id="UP000292693"/>
    </source>
</evidence>
<gene>
    <name evidence="4" type="ORF">C0Q92_16395</name>
</gene>
<dbReference type="NCBIfam" id="TIGR00350">
    <property type="entry name" value="lytR_cpsA_psr"/>
    <property type="match status" value="1"/>
</dbReference>
<feature type="region of interest" description="Disordered" evidence="2">
    <location>
        <begin position="471"/>
        <end position="514"/>
    </location>
</feature>
<dbReference type="PANTHER" id="PTHR33392:SF6">
    <property type="entry name" value="POLYISOPRENYL-TEICHOIC ACID--PEPTIDOGLYCAN TEICHOIC ACID TRANSFERASE TAGU"/>
    <property type="match status" value="1"/>
</dbReference>
<sequence>MTGSRRRVPVGGGAERDGGGRERSSATAHEGGRKARPVLLLGLSLALLATAGGGWLYLKLGGNLGTFGQEGVSDNRPPDTSAGQNILLLGSDSRTGGNAELGGGDKDDIGRSDTALLLHVYADAQHAVAVSIPRDTLVPIPSCRLPDGSWTEPKQRAMFNTAYTVGETPEGNPACTQNTVEQLTGLRVDHTLVIDFKGFSDLTEVVGGVRVCVPQDIYERDLNPKRATRGDRVFARGEQDVSGQRALDYVRIRHGIGDGSDLGRIKRQQAFVGSLMKKIKEDGLTPGKLLPLADAATRSMTVDQGLGSADKLLDFAMGLKNIDLDNTKFLTIPWRYEGNRVAVVEPDAGALWQALRNDRTLDGKNAGGRGEARPAADTSPAPSGPVDGTGTTVTVHNGTTVSGLAARAAARLTEHGFTVGALGNAPGQDVAGTVVTHGPGEADRARTAARLFPGARLVETAAPGIDITVGSAYAADPDAGPDSSPSPQSTGVPAEVADGARSADDDLCDDLSYG</sequence>
<dbReference type="Gene3D" id="3.30.70.2390">
    <property type="match status" value="1"/>
</dbReference>
<dbReference type="Proteomes" id="UP000292693">
    <property type="component" value="Unassembled WGS sequence"/>
</dbReference>
<dbReference type="InterPro" id="IPR027381">
    <property type="entry name" value="LytR/CpsA/Psr_C"/>
</dbReference>
<evidence type="ECO:0000313" key="4">
    <source>
        <dbReference type="EMBL" id="RZE21841.1"/>
    </source>
</evidence>
<evidence type="ECO:0000256" key="1">
    <source>
        <dbReference type="ARBA" id="ARBA00006068"/>
    </source>
</evidence>
<evidence type="ECO:0000256" key="3">
    <source>
        <dbReference type="SAM" id="Phobius"/>
    </source>
</evidence>
<organism evidence="4 5">
    <name type="scientific">Streptomyces albidoflavus</name>
    <dbReference type="NCBI Taxonomy" id="1886"/>
    <lineage>
        <taxon>Bacteria</taxon>
        <taxon>Bacillati</taxon>
        <taxon>Actinomycetota</taxon>
        <taxon>Actinomycetes</taxon>
        <taxon>Kitasatosporales</taxon>
        <taxon>Streptomycetaceae</taxon>
        <taxon>Streptomyces</taxon>
        <taxon>Streptomyces albidoflavus group</taxon>
    </lineage>
</organism>
<dbReference type="InterPro" id="IPR004474">
    <property type="entry name" value="LytR_CpsA_psr"/>
</dbReference>
<dbReference type="InterPro" id="IPR050922">
    <property type="entry name" value="LytR/CpsA/Psr_CW_biosynth"/>
</dbReference>
<dbReference type="Gene3D" id="3.40.630.190">
    <property type="entry name" value="LCP protein"/>
    <property type="match status" value="1"/>
</dbReference>
<keyword evidence="3" id="KW-1133">Transmembrane helix</keyword>
<comment type="similarity">
    <text evidence="1">Belongs to the LytR/CpsA/Psr (LCP) family.</text>
</comment>
<accession>A0A126Y484</accession>
<dbReference type="Pfam" id="PF13399">
    <property type="entry name" value="LytR_C"/>
    <property type="match status" value="1"/>
</dbReference>